<dbReference type="Pfam" id="PF13307">
    <property type="entry name" value="Helicase_C_2"/>
    <property type="match status" value="1"/>
</dbReference>
<feature type="domain" description="ATP-dependent helicase C-terminal" evidence="1">
    <location>
        <begin position="404"/>
        <end position="527"/>
    </location>
</feature>
<dbReference type="GO" id="GO:0016818">
    <property type="term" value="F:hydrolase activity, acting on acid anhydrides, in phosphorus-containing anhydrides"/>
    <property type="evidence" value="ECO:0007669"/>
    <property type="project" value="InterPro"/>
</dbReference>
<reference evidence="2" key="1">
    <citation type="journal article" date="2015" name="Nature">
        <title>Complex archaea that bridge the gap between prokaryotes and eukaryotes.</title>
        <authorList>
            <person name="Spang A."/>
            <person name="Saw J.H."/>
            <person name="Jorgensen S.L."/>
            <person name="Zaremba-Niedzwiedzka K."/>
            <person name="Martijn J."/>
            <person name="Lind A.E."/>
            <person name="van Eijk R."/>
            <person name="Schleper C."/>
            <person name="Guy L."/>
            <person name="Ettema T.J."/>
        </authorList>
    </citation>
    <scope>NUCLEOTIDE SEQUENCE</scope>
</reference>
<evidence type="ECO:0000313" key="2">
    <source>
        <dbReference type="EMBL" id="KKM08028.1"/>
    </source>
</evidence>
<sequence>MKTPQELKLPEKFTGWRPGQGELVEKIAHSQEKFFLLDAPTGTGKSLIGMAVHKTRLAGKDEREILSRLSDRPESDFKDKCIYITRTKQLQDQILQDFPTARTLKGRNNYPCAKHPDEFPEYTAEDCTCSSPMSCVGKDKKPVSCAYYWAKREAVKAPLTVLNSSYYLTEVNGPGQFDDVSLVIIDEVDSMEGDLMNHIQLQVTTTQLNRFNLDLPKDPHSLQGWLAWASMVEIDPIAARMEKQLELIPEDNWTDVEIRLNRQNTQLRNFQRKLAEFQLEVDDTWLFSEVQREKDTVFTFKPVQIRNYADRYLWDHAQSFLGMSGTILDPGIMAHDMGIEDWAYANSECPFPLHHRPIYYDPVVNLTRKTMDTELPKLARAIIDIMNAYPNDKILVHTTSFAIRNYLQDWISDGRRLPGSRLVTHTTENREHMLSFFKRSRDPLVMLSPSFDRGVDLRDDFCRCVIICKVPYISMGDPQVRARMKLPGGDRWYLLKAIQTIIQMSGRGVRSELDYCDTYILDRQFGSLRQRMGRAFPSWWLDAIKRGGKANETGTLD</sequence>
<dbReference type="AlphaFoldDB" id="A0A0F9KA29"/>
<dbReference type="GO" id="GO:0005524">
    <property type="term" value="F:ATP binding"/>
    <property type="evidence" value="ECO:0007669"/>
    <property type="project" value="InterPro"/>
</dbReference>
<dbReference type="GO" id="GO:0003678">
    <property type="term" value="F:DNA helicase activity"/>
    <property type="evidence" value="ECO:0007669"/>
    <property type="project" value="TreeGrafter"/>
</dbReference>
<dbReference type="InterPro" id="IPR027417">
    <property type="entry name" value="P-loop_NTPase"/>
</dbReference>
<feature type="non-terminal residue" evidence="2">
    <location>
        <position position="557"/>
    </location>
</feature>
<accession>A0A0F9KA29</accession>
<dbReference type="GO" id="GO:0006139">
    <property type="term" value="P:nucleobase-containing compound metabolic process"/>
    <property type="evidence" value="ECO:0007669"/>
    <property type="project" value="InterPro"/>
</dbReference>
<dbReference type="GO" id="GO:0003676">
    <property type="term" value="F:nucleic acid binding"/>
    <property type="evidence" value="ECO:0007669"/>
    <property type="project" value="InterPro"/>
</dbReference>
<name>A0A0F9KA29_9ZZZZ</name>
<organism evidence="2">
    <name type="scientific">marine sediment metagenome</name>
    <dbReference type="NCBI Taxonomy" id="412755"/>
    <lineage>
        <taxon>unclassified sequences</taxon>
        <taxon>metagenomes</taxon>
        <taxon>ecological metagenomes</taxon>
    </lineage>
</organism>
<dbReference type="PANTHER" id="PTHR11472:SF34">
    <property type="entry name" value="REGULATOR OF TELOMERE ELONGATION HELICASE 1"/>
    <property type="match status" value="1"/>
</dbReference>
<proteinExistence type="predicted"/>
<dbReference type="SMART" id="SM00491">
    <property type="entry name" value="HELICc2"/>
    <property type="match status" value="1"/>
</dbReference>
<dbReference type="Pfam" id="PF00270">
    <property type="entry name" value="DEAD"/>
    <property type="match status" value="1"/>
</dbReference>
<dbReference type="Gene3D" id="3.40.50.300">
    <property type="entry name" value="P-loop containing nucleotide triphosphate hydrolases"/>
    <property type="match status" value="2"/>
</dbReference>
<dbReference type="InterPro" id="IPR011545">
    <property type="entry name" value="DEAD/DEAH_box_helicase_dom"/>
</dbReference>
<dbReference type="SUPFAM" id="SSF52540">
    <property type="entry name" value="P-loop containing nucleoside triphosphate hydrolases"/>
    <property type="match status" value="1"/>
</dbReference>
<evidence type="ECO:0000259" key="1">
    <source>
        <dbReference type="SMART" id="SM00491"/>
    </source>
</evidence>
<gene>
    <name evidence="2" type="ORF">LCGC14_1727980</name>
</gene>
<comment type="caution">
    <text evidence="2">The sequence shown here is derived from an EMBL/GenBank/DDBJ whole genome shotgun (WGS) entry which is preliminary data.</text>
</comment>
<dbReference type="PANTHER" id="PTHR11472">
    <property type="entry name" value="DNA REPAIR DEAD HELICASE RAD3/XP-D SUBFAMILY MEMBER"/>
    <property type="match status" value="1"/>
</dbReference>
<protein>
    <recommendedName>
        <fullName evidence="1">ATP-dependent helicase C-terminal domain-containing protein</fullName>
    </recommendedName>
</protein>
<dbReference type="InterPro" id="IPR006555">
    <property type="entry name" value="ATP-dep_Helicase_C"/>
</dbReference>
<dbReference type="EMBL" id="LAZR01015642">
    <property type="protein sequence ID" value="KKM08028.1"/>
    <property type="molecule type" value="Genomic_DNA"/>
</dbReference>
<dbReference type="InterPro" id="IPR045028">
    <property type="entry name" value="DinG/Rad3-like"/>
</dbReference>